<proteinExistence type="predicted"/>
<dbReference type="EMBL" id="CP002355">
    <property type="protein sequence ID" value="ADR32841.1"/>
    <property type="molecule type" value="Genomic_DNA"/>
</dbReference>
<dbReference type="HOGENOM" id="CLU_1053469_0_0_7"/>
<protein>
    <submittedName>
        <fullName evidence="2">Uncharacterized protein</fullName>
    </submittedName>
</protein>
<gene>
    <name evidence="2" type="ordered locus">Sulku_0174</name>
</gene>
<evidence type="ECO:0000313" key="3">
    <source>
        <dbReference type="Proteomes" id="UP000008721"/>
    </source>
</evidence>
<name>E4TXE4_SULKY</name>
<evidence type="ECO:0000256" key="1">
    <source>
        <dbReference type="SAM" id="Phobius"/>
    </source>
</evidence>
<keyword evidence="1" id="KW-0812">Transmembrane</keyword>
<evidence type="ECO:0000313" key="2">
    <source>
        <dbReference type="EMBL" id="ADR32841.1"/>
    </source>
</evidence>
<dbReference type="AlphaFoldDB" id="E4TXE4"/>
<reference evidence="2 3" key="1">
    <citation type="journal article" date="2012" name="Stand. Genomic Sci.">
        <title>Complete genome sequence of the sulfur compounds oxidizing chemolithoautotroph Sulfuricurvum kujiense type strain (YK-1(T)).</title>
        <authorList>
            <person name="Han C."/>
            <person name="Kotsyurbenko O."/>
            <person name="Chertkov O."/>
            <person name="Held B."/>
            <person name="Lapidus A."/>
            <person name="Nolan M."/>
            <person name="Lucas S."/>
            <person name="Hammon N."/>
            <person name="Deshpande S."/>
            <person name="Cheng J.F."/>
            <person name="Tapia R."/>
            <person name="Goodwin L.A."/>
            <person name="Pitluck S."/>
            <person name="Liolios K."/>
            <person name="Pagani I."/>
            <person name="Ivanova N."/>
            <person name="Mavromatis K."/>
            <person name="Mikhailova N."/>
            <person name="Pati A."/>
            <person name="Chen A."/>
            <person name="Palaniappan K."/>
            <person name="Land M."/>
            <person name="Hauser L."/>
            <person name="Chang Y.J."/>
            <person name="Jeffries C.D."/>
            <person name="Brambilla E.M."/>
            <person name="Rohde M."/>
            <person name="Spring S."/>
            <person name="Sikorski J."/>
            <person name="Goker M."/>
            <person name="Woyke T."/>
            <person name="Bristow J."/>
            <person name="Eisen J.A."/>
            <person name="Markowitz V."/>
            <person name="Hugenholtz P."/>
            <person name="Kyrpides N.C."/>
            <person name="Klenk H.P."/>
            <person name="Detter J.C."/>
        </authorList>
    </citation>
    <scope>NUCLEOTIDE SEQUENCE [LARGE SCALE GENOMIC DNA]</scope>
    <source>
        <strain evidence="3">ATCC BAA-921 / DSM 16994 / JCM 11577 / YK-1</strain>
    </source>
</reference>
<dbReference type="STRING" id="709032.Sulku_0174"/>
<dbReference type="KEGG" id="sku:Sulku_0174"/>
<sequence>MAIFTAGSISLTNDISNIRTQVYNYARQDLDSSAVKVSLRKHSEGINYIAFLPKEKLVYENILLLASKNQGKSVIIFELDYKNVGVVVEDDKIIDYILDKPEDFATERGYGTLYADNTKGDKLVSINLDKERKDTWVGSFLLACTIVVTSGILYAGYGYLNATEINITNRDTLVKEYKELVTKNCQTSFAMTKKVDIVHELEKIENLTKETESTLQQISYQNDSLCAEVVTPNLNAFVRLLPPEAKIIKEDVAQGIVQYCNEKI</sequence>
<keyword evidence="3" id="KW-1185">Reference proteome</keyword>
<accession>E4TXE4</accession>
<keyword evidence="1" id="KW-0472">Membrane</keyword>
<dbReference type="RefSeq" id="WP_013459038.1">
    <property type="nucleotide sequence ID" value="NC_014762.1"/>
</dbReference>
<dbReference type="Proteomes" id="UP000008721">
    <property type="component" value="Chromosome"/>
</dbReference>
<organism evidence="2 3">
    <name type="scientific">Sulfuricurvum kujiense (strain ATCC BAA-921 / DSM 16994 / JCM 11577 / YK-1)</name>
    <dbReference type="NCBI Taxonomy" id="709032"/>
    <lineage>
        <taxon>Bacteria</taxon>
        <taxon>Pseudomonadati</taxon>
        <taxon>Campylobacterota</taxon>
        <taxon>Epsilonproteobacteria</taxon>
        <taxon>Campylobacterales</taxon>
        <taxon>Sulfurimonadaceae</taxon>
        <taxon>Sulfuricurvum</taxon>
    </lineage>
</organism>
<keyword evidence="1" id="KW-1133">Transmembrane helix</keyword>
<feature type="transmembrane region" description="Helical" evidence="1">
    <location>
        <begin position="140"/>
        <end position="160"/>
    </location>
</feature>